<dbReference type="EMBL" id="JADKYB010000009">
    <property type="protein sequence ID" value="MBM9506543.1"/>
    <property type="molecule type" value="Genomic_DNA"/>
</dbReference>
<keyword evidence="3" id="KW-1185">Reference proteome</keyword>
<reference evidence="2 3" key="1">
    <citation type="submission" date="2021-01" db="EMBL/GenBank/DDBJ databases">
        <title>Streptomyces acididurans sp. nov., isolated from a peat swamp forest soil.</title>
        <authorList>
            <person name="Chantavorakit T."/>
            <person name="Duangmal K."/>
        </authorList>
    </citation>
    <scope>NUCLEOTIDE SEQUENCE [LARGE SCALE GENOMIC DNA]</scope>
    <source>
        <strain evidence="2 3">KK5PA1</strain>
    </source>
</reference>
<evidence type="ECO:0000256" key="1">
    <source>
        <dbReference type="SAM" id="Phobius"/>
    </source>
</evidence>
<evidence type="ECO:0000313" key="2">
    <source>
        <dbReference type="EMBL" id="MBM9506543.1"/>
    </source>
</evidence>
<organism evidence="2 3">
    <name type="scientific">Actinacidiphila acididurans</name>
    <dbReference type="NCBI Taxonomy" id="2784346"/>
    <lineage>
        <taxon>Bacteria</taxon>
        <taxon>Bacillati</taxon>
        <taxon>Actinomycetota</taxon>
        <taxon>Actinomycetes</taxon>
        <taxon>Kitasatosporales</taxon>
        <taxon>Streptomycetaceae</taxon>
        <taxon>Actinacidiphila</taxon>
    </lineage>
</organism>
<accession>A0ABS2TX54</accession>
<gene>
    <name evidence="2" type="ORF">ITX44_18675</name>
</gene>
<keyword evidence="1" id="KW-0812">Transmembrane</keyword>
<feature type="transmembrane region" description="Helical" evidence="1">
    <location>
        <begin position="27"/>
        <end position="60"/>
    </location>
</feature>
<protein>
    <submittedName>
        <fullName evidence="2">Uncharacterized protein</fullName>
    </submittedName>
</protein>
<keyword evidence="1" id="KW-1133">Transmembrane helix</keyword>
<proteinExistence type="predicted"/>
<dbReference type="Proteomes" id="UP000749040">
    <property type="component" value="Unassembled WGS sequence"/>
</dbReference>
<evidence type="ECO:0000313" key="3">
    <source>
        <dbReference type="Proteomes" id="UP000749040"/>
    </source>
</evidence>
<dbReference type="RefSeq" id="WP_205358406.1">
    <property type="nucleotide sequence ID" value="NZ_JADKYB010000009.1"/>
</dbReference>
<sequence>MQKNAPAGELCVEGPAGAGSQVLPAPAVVVVVVVLLITAGLLACGTALEAVVAAVTAGGLMGKELVRSLVAVFSQRRI</sequence>
<comment type="caution">
    <text evidence="2">The sequence shown here is derived from an EMBL/GenBank/DDBJ whole genome shotgun (WGS) entry which is preliminary data.</text>
</comment>
<name>A0ABS2TX54_9ACTN</name>
<keyword evidence="1" id="KW-0472">Membrane</keyword>